<dbReference type="AlphaFoldDB" id="A0AA92VD17"/>
<dbReference type="InterPro" id="IPR000119">
    <property type="entry name" value="Hist_DNA-bd"/>
</dbReference>
<evidence type="ECO:0000313" key="7">
    <source>
        <dbReference type="Proteomes" id="UP000283672"/>
    </source>
</evidence>
<dbReference type="SMART" id="SM00411">
    <property type="entry name" value="BHL"/>
    <property type="match status" value="1"/>
</dbReference>
<feature type="region of interest" description="Disordered" evidence="4">
    <location>
        <begin position="262"/>
        <end position="288"/>
    </location>
</feature>
<reference evidence="6 7" key="1">
    <citation type="submission" date="2018-08" db="EMBL/GenBank/DDBJ databases">
        <title>A genome reference for cultivated species of the human gut microbiota.</title>
        <authorList>
            <person name="Zou Y."/>
            <person name="Xue W."/>
            <person name="Luo G."/>
        </authorList>
    </citation>
    <scope>NUCLEOTIDE SEQUENCE [LARGE SCALE GENOMIC DNA]</scope>
    <source>
        <strain evidence="6 7">AF38-11</strain>
    </source>
</reference>
<accession>A0AA92VD17</accession>
<evidence type="ECO:0000256" key="2">
    <source>
        <dbReference type="ARBA" id="ARBA00023125"/>
    </source>
</evidence>
<dbReference type="RefSeq" id="WP_118415267.1">
    <property type="nucleotide sequence ID" value="NZ_QROP01000002.1"/>
</dbReference>
<dbReference type="InterPro" id="IPR010992">
    <property type="entry name" value="IHF-like_DNA-bd_dom_sf"/>
</dbReference>
<dbReference type="EMBL" id="QROP01000002">
    <property type="protein sequence ID" value="RHL42030.1"/>
    <property type="molecule type" value="Genomic_DNA"/>
</dbReference>
<comment type="similarity">
    <text evidence="1 3">Belongs to the bacterial histone-like protein family.</text>
</comment>
<keyword evidence="5" id="KW-0812">Transmembrane</keyword>
<comment type="caution">
    <text evidence="6">The sequence shown here is derived from an EMBL/GenBank/DDBJ whole genome shotgun (WGS) entry which is preliminary data.</text>
</comment>
<keyword evidence="5" id="KW-0472">Membrane</keyword>
<evidence type="ECO:0000313" key="6">
    <source>
        <dbReference type="EMBL" id="RHL42030.1"/>
    </source>
</evidence>
<proteinExistence type="inferred from homology"/>
<keyword evidence="2 6" id="KW-0238">DNA-binding</keyword>
<keyword evidence="5" id="KW-1133">Transmembrane helix</keyword>
<dbReference type="GO" id="GO:0003677">
    <property type="term" value="F:DNA binding"/>
    <property type="evidence" value="ECO:0007669"/>
    <property type="project" value="UniProtKB-KW"/>
</dbReference>
<name>A0AA92VD17_9BACT</name>
<dbReference type="GO" id="GO:0005829">
    <property type="term" value="C:cytosol"/>
    <property type="evidence" value="ECO:0007669"/>
    <property type="project" value="TreeGrafter"/>
</dbReference>
<dbReference type="CDD" id="cd00591">
    <property type="entry name" value="HU_IHF"/>
    <property type="match status" value="1"/>
</dbReference>
<feature type="compositionally biased region" description="Basic and acidic residues" evidence="4">
    <location>
        <begin position="388"/>
        <end position="416"/>
    </location>
</feature>
<feature type="region of interest" description="Disordered" evidence="4">
    <location>
        <begin position="378"/>
        <end position="420"/>
    </location>
</feature>
<dbReference type="Pfam" id="PF00216">
    <property type="entry name" value="Bac_DNA_binding"/>
    <property type="match status" value="1"/>
</dbReference>
<feature type="compositionally biased region" description="Acidic residues" evidence="4">
    <location>
        <begin position="272"/>
        <end position="284"/>
    </location>
</feature>
<dbReference type="Proteomes" id="UP000283672">
    <property type="component" value="Unassembled WGS sequence"/>
</dbReference>
<dbReference type="Gene3D" id="4.10.520.10">
    <property type="entry name" value="IHF-like DNA-binding proteins"/>
    <property type="match status" value="1"/>
</dbReference>
<gene>
    <name evidence="6" type="ORF">DW026_00905</name>
</gene>
<dbReference type="SUPFAM" id="SSF47729">
    <property type="entry name" value="IHF-like DNA-binding proteins"/>
    <property type="match status" value="1"/>
</dbReference>
<protein>
    <submittedName>
        <fullName evidence="6">HU family DNA-binding protein</fullName>
    </submittedName>
</protein>
<organism evidence="6 7">
    <name type="scientific">Segatella copri</name>
    <dbReference type="NCBI Taxonomy" id="165179"/>
    <lineage>
        <taxon>Bacteria</taxon>
        <taxon>Pseudomonadati</taxon>
        <taxon>Bacteroidota</taxon>
        <taxon>Bacteroidia</taxon>
        <taxon>Bacteroidales</taxon>
        <taxon>Prevotellaceae</taxon>
        <taxon>Segatella</taxon>
    </lineage>
</organism>
<dbReference type="PANTHER" id="PTHR33175:SF2">
    <property type="entry name" value="INTEGRATION HOST FACTOR SUBUNIT ALPHA"/>
    <property type="match status" value="1"/>
</dbReference>
<feature type="transmembrane region" description="Helical" evidence="5">
    <location>
        <begin position="295"/>
        <end position="316"/>
    </location>
</feature>
<sequence length="495" mass="56115">MSKFSLNTLGKLLADKSGLSQVEAELFIRKMFDVCNQGLDADKQVKIKWLGTFKVQATKDRESINVNTGERFTIEGRDKLTFTPDNILKEIVNKPFAQFETVVVNDGVDFDEIDEKFGEEQTEDAPAQVIDFLDEEKTATPNPEVVVIGSEKEKEKEAEDELAKQIAIEQAKLEKLKQAQLEQERIQKEKLEKEKQEQERQEQERLEQERLEQERLEQERLEQERLEQERLEQERLEQERLEQERLEQEKLELAQQQQALKAVVEPAVPASDESEEEEEEEEESSNSHHIVIPRYLVVAVCLIVVALIGGMGWFAFNYGQMTAQRDHLAMQLNQYHQAPAKKVPAKPAAAPLSQEQKLRQKAMEDSIRMAKTAEAVKLAENSDEESANAEKAKQTEAKAKAEAKEKAKDKAEEKAASKIASSQYDKDARVRTGAYRIVGVAQTVTVGAGQTLEQISTRYLGSGMECYVEALNGTSTVKAGQKIKIPKLELKKKKK</sequence>
<evidence type="ECO:0000256" key="3">
    <source>
        <dbReference type="RuleBase" id="RU003939"/>
    </source>
</evidence>
<evidence type="ECO:0000256" key="5">
    <source>
        <dbReference type="SAM" id="Phobius"/>
    </source>
</evidence>
<evidence type="ECO:0000256" key="4">
    <source>
        <dbReference type="SAM" id="MobiDB-lite"/>
    </source>
</evidence>
<dbReference type="PANTHER" id="PTHR33175">
    <property type="entry name" value="DNA-BINDING PROTEIN HU"/>
    <property type="match status" value="1"/>
</dbReference>
<evidence type="ECO:0000256" key="1">
    <source>
        <dbReference type="ARBA" id="ARBA00010529"/>
    </source>
</evidence>
<dbReference type="GO" id="GO:0030527">
    <property type="term" value="F:structural constituent of chromatin"/>
    <property type="evidence" value="ECO:0007669"/>
    <property type="project" value="InterPro"/>
</dbReference>